<accession>A0A7Y7B0C6</accession>
<keyword evidence="2" id="KW-1185">Reference proteome</keyword>
<evidence type="ECO:0000313" key="2">
    <source>
        <dbReference type="Proteomes" id="UP000587462"/>
    </source>
</evidence>
<reference evidence="1 2" key="1">
    <citation type="submission" date="2020-04" db="EMBL/GenBank/DDBJ databases">
        <title>Draft Genome Sequence of Streptomyces morookaense DSM 40503, an 8-azaguanine-producing strain.</title>
        <authorList>
            <person name="Qi J."/>
            <person name="Gao J.-M."/>
        </authorList>
    </citation>
    <scope>NUCLEOTIDE SEQUENCE [LARGE SCALE GENOMIC DNA]</scope>
    <source>
        <strain evidence="1 2">DSM 40503</strain>
    </source>
</reference>
<dbReference type="SUPFAM" id="SSF51182">
    <property type="entry name" value="RmlC-like cupins"/>
    <property type="match status" value="1"/>
</dbReference>
<dbReference type="Proteomes" id="UP000587462">
    <property type="component" value="Unassembled WGS sequence"/>
</dbReference>
<dbReference type="InterPro" id="IPR014710">
    <property type="entry name" value="RmlC-like_jellyroll"/>
</dbReference>
<dbReference type="EMBL" id="JABBXF010000004">
    <property type="protein sequence ID" value="NVK76510.1"/>
    <property type="molecule type" value="Genomic_DNA"/>
</dbReference>
<dbReference type="CDD" id="cd02208">
    <property type="entry name" value="cupin_RmlC-like"/>
    <property type="match status" value="1"/>
</dbReference>
<gene>
    <name evidence="1" type="ORF">HG542_02420</name>
</gene>
<organism evidence="1 2">
    <name type="scientific">Streptomyces morookaense</name>
    <name type="common">Streptoverticillium morookaense</name>
    <dbReference type="NCBI Taxonomy" id="1970"/>
    <lineage>
        <taxon>Bacteria</taxon>
        <taxon>Bacillati</taxon>
        <taxon>Actinomycetota</taxon>
        <taxon>Actinomycetes</taxon>
        <taxon>Kitasatosporales</taxon>
        <taxon>Streptomycetaceae</taxon>
        <taxon>Streptomyces</taxon>
    </lineage>
</organism>
<protein>
    <recommendedName>
        <fullName evidence="3">AraC-type arabinose-binding/dimerisation domain-containing protein</fullName>
    </recommendedName>
</protein>
<comment type="caution">
    <text evidence="1">The sequence shown here is derived from an EMBL/GenBank/DDBJ whole genome shotgun (WGS) entry which is preliminary data.</text>
</comment>
<dbReference type="AlphaFoldDB" id="A0A7Y7B0C6"/>
<sequence>MADTPSSRFDPADAPVPQQLCDIGALTAGHPAAAGALWRLAEPGRQLDANVVRLPPGKHVDTHVEPDLDVLLVVTAGDGTLGTALGAQPLAEGSVVWLPHGSSRSITAGGDGISYLTVHRRRPGMQIQAHRTGG</sequence>
<dbReference type="InterPro" id="IPR011051">
    <property type="entry name" value="RmlC_Cupin_sf"/>
</dbReference>
<evidence type="ECO:0008006" key="3">
    <source>
        <dbReference type="Google" id="ProtNLM"/>
    </source>
</evidence>
<name>A0A7Y7B0C6_STRMO</name>
<evidence type="ECO:0000313" key="1">
    <source>
        <dbReference type="EMBL" id="NVK76510.1"/>
    </source>
</evidence>
<dbReference type="Gene3D" id="2.60.120.10">
    <property type="entry name" value="Jelly Rolls"/>
    <property type="match status" value="1"/>
</dbReference>
<dbReference type="RefSeq" id="WP_171078308.1">
    <property type="nucleotide sequence ID" value="NZ_BNBU01000001.1"/>
</dbReference>
<proteinExistence type="predicted"/>